<feature type="DNA-binding region" description="H-T-H motif" evidence="4">
    <location>
        <begin position="27"/>
        <end position="46"/>
    </location>
</feature>
<dbReference type="EMBL" id="BAAAZH010000006">
    <property type="protein sequence ID" value="GAA4111418.1"/>
    <property type="molecule type" value="Genomic_DNA"/>
</dbReference>
<dbReference type="PANTHER" id="PTHR47506:SF6">
    <property type="entry name" value="HTH-TYPE TRANSCRIPTIONAL REPRESSOR NEMR"/>
    <property type="match status" value="1"/>
</dbReference>
<name>A0ABP7XCC9_9ACTN</name>
<dbReference type="InterPro" id="IPR009057">
    <property type="entry name" value="Homeodomain-like_sf"/>
</dbReference>
<dbReference type="PANTHER" id="PTHR47506">
    <property type="entry name" value="TRANSCRIPTIONAL REGULATORY PROTEIN"/>
    <property type="match status" value="1"/>
</dbReference>
<dbReference type="SUPFAM" id="SSF46689">
    <property type="entry name" value="Homeodomain-like"/>
    <property type="match status" value="1"/>
</dbReference>
<sequence>MTASSTRADYLRAAMTLLATDGYGALKVGRLCRELGLTTGSFYHHFAGLPDLVAALLAHWEEENTRRVAVAVAEITAPDQAIGVLKEVAIALPHAAEANLRAWSLRDPAIALVVARVDEERRSVLTAAIGLVVGRPQRAHDLAVLGHSVLVGFQQSRDPGDLAELRRLMDLYERLIHAESATSAGSAENAASAVVAAG</sequence>
<keyword evidence="3" id="KW-0804">Transcription</keyword>
<dbReference type="Gene3D" id="1.10.357.10">
    <property type="entry name" value="Tetracycline Repressor, domain 2"/>
    <property type="match status" value="1"/>
</dbReference>
<evidence type="ECO:0000256" key="4">
    <source>
        <dbReference type="PROSITE-ProRule" id="PRU00335"/>
    </source>
</evidence>
<dbReference type="RefSeq" id="WP_344731854.1">
    <property type="nucleotide sequence ID" value="NZ_BAAAZH010000006.1"/>
</dbReference>
<protein>
    <submittedName>
        <fullName evidence="6">TetR/AcrR family transcriptional regulator</fullName>
    </submittedName>
</protein>
<dbReference type="PRINTS" id="PR00455">
    <property type="entry name" value="HTHTETR"/>
</dbReference>
<feature type="domain" description="HTH tetR-type" evidence="5">
    <location>
        <begin position="4"/>
        <end position="64"/>
    </location>
</feature>
<evidence type="ECO:0000313" key="7">
    <source>
        <dbReference type="Proteomes" id="UP001501495"/>
    </source>
</evidence>
<dbReference type="PROSITE" id="PS50977">
    <property type="entry name" value="HTH_TETR_2"/>
    <property type="match status" value="1"/>
</dbReference>
<dbReference type="Pfam" id="PF00440">
    <property type="entry name" value="TetR_N"/>
    <property type="match status" value="1"/>
</dbReference>
<dbReference type="InterPro" id="IPR001647">
    <property type="entry name" value="HTH_TetR"/>
</dbReference>
<organism evidence="6 7">
    <name type="scientific">Nocardioides fonticola</name>
    <dbReference type="NCBI Taxonomy" id="450363"/>
    <lineage>
        <taxon>Bacteria</taxon>
        <taxon>Bacillati</taxon>
        <taxon>Actinomycetota</taxon>
        <taxon>Actinomycetes</taxon>
        <taxon>Propionibacteriales</taxon>
        <taxon>Nocardioidaceae</taxon>
        <taxon>Nocardioides</taxon>
    </lineage>
</organism>
<evidence type="ECO:0000259" key="5">
    <source>
        <dbReference type="PROSITE" id="PS50977"/>
    </source>
</evidence>
<gene>
    <name evidence="6" type="ORF">GCM10022215_07180</name>
</gene>
<keyword evidence="1" id="KW-0805">Transcription regulation</keyword>
<evidence type="ECO:0000313" key="6">
    <source>
        <dbReference type="EMBL" id="GAA4111418.1"/>
    </source>
</evidence>
<keyword evidence="7" id="KW-1185">Reference proteome</keyword>
<reference evidence="7" key="1">
    <citation type="journal article" date="2019" name="Int. J. Syst. Evol. Microbiol.">
        <title>The Global Catalogue of Microorganisms (GCM) 10K type strain sequencing project: providing services to taxonomists for standard genome sequencing and annotation.</title>
        <authorList>
            <consortium name="The Broad Institute Genomics Platform"/>
            <consortium name="The Broad Institute Genome Sequencing Center for Infectious Disease"/>
            <person name="Wu L."/>
            <person name="Ma J."/>
        </authorList>
    </citation>
    <scope>NUCLEOTIDE SEQUENCE [LARGE SCALE GENOMIC DNA]</scope>
    <source>
        <strain evidence="7">JCM 16703</strain>
    </source>
</reference>
<proteinExistence type="predicted"/>
<evidence type="ECO:0000256" key="2">
    <source>
        <dbReference type="ARBA" id="ARBA00023125"/>
    </source>
</evidence>
<evidence type="ECO:0000256" key="1">
    <source>
        <dbReference type="ARBA" id="ARBA00023015"/>
    </source>
</evidence>
<keyword evidence="2 4" id="KW-0238">DNA-binding</keyword>
<evidence type="ECO:0000256" key="3">
    <source>
        <dbReference type="ARBA" id="ARBA00023163"/>
    </source>
</evidence>
<dbReference type="Proteomes" id="UP001501495">
    <property type="component" value="Unassembled WGS sequence"/>
</dbReference>
<accession>A0ABP7XCC9</accession>
<comment type="caution">
    <text evidence="6">The sequence shown here is derived from an EMBL/GenBank/DDBJ whole genome shotgun (WGS) entry which is preliminary data.</text>
</comment>